<dbReference type="Pfam" id="PF01261">
    <property type="entry name" value="AP_endonuc_2"/>
    <property type="match status" value="1"/>
</dbReference>
<protein>
    <submittedName>
        <fullName evidence="2">Sugar phosphate isomerase/epimerase</fullName>
    </submittedName>
</protein>
<evidence type="ECO:0000313" key="2">
    <source>
        <dbReference type="EMBL" id="SDU85090.1"/>
    </source>
</evidence>
<dbReference type="RefSeq" id="WP_046772733.1">
    <property type="nucleotide sequence ID" value="NZ_LBMC01000076.1"/>
</dbReference>
<keyword evidence="2" id="KW-0413">Isomerase</keyword>
<accession>A0A1H2LVQ4</accession>
<dbReference type="STRING" id="419479.SAMN04488563_6730"/>
<dbReference type="Gene3D" id="3.20.20.150">
    <property type="entry name" value="Divalent-metal-dependent TIM barrel enzymes"/>
    <property type="match status" value="1"/>
</dbReference>
<proteinExistence type="predicted"/>
<keyword evidence="3" id="KW-1185">Reference proteome</keyword>
<dbReference type="AlphaFoldDB" id="A0A1H2LVQ4"/>
<sequence>MSLTVYGMDVGFYSHLGSYSLEARCEMLAELGCGATNLTLWSERAWSDLDRLDAVASTTGLEVAALYTTVDVTAPLDAPEVARVLGLIEAYGQHPIELAFSAGDDAGARRFLDAALDAAGRSGAQLRLYPHFAFWLERVDDALALLRAYDTDRLGLTFPAFHVYALEGAGFLGALDSAAPYLRGANTNGSRRLAGQYFPVTIEPVGEGDFDNFAFLGRLRDLGYDAPLGIQAYGVGGDAYEHVRRSVAAVRDIERRLDAHADWARLVPDPL</sequence>
<name>A0A1H2LVQ4_9ACTN</name>
<dbReference type="OrthoDB" id="1900402at2"/>
<reference evidence="3" key="1">
    <citation type="submission" date="2016-10" db="EMBL/GenBank/DDBJ databases">
        <authorList>
            <person name="Varghese N."/>
            <person name="Submissions S."/>
        </authorList>
    </citation>
    <scope>NUCLEOTIDE SEQUENCE [LARGE SCALE GENOMIC DNA]</scope>
    <source>
        <strain evidence="3">DSM 45079</strain>
    </source>
</reference>
<evidence type="ECO:0000313" key="3">
    <source>
        <dbReference type="Proteomes" id="UP000182977"/>
    </source>
</evidence>
<dbReference type="InterPro" id="IPR013022">
    <property type="entry name" value="Xyl_isomerase-like_TIM-brl"/>
</dbReference>
<evidence type="ECO:0000259" key="1">
    <source>
        <dbReference type="Pfam" id="PF01261"/>
    </source>
</evidence>
<dbReference type="GO" id="GO:0016853">
    <property type="term" value="F:isomerase activity"/>
    <property type="evidence" value="ECO:0007669"/>
    <property type="project" value="UniProtKB-KW"/>
</dbReference>
<dbReference type="EMBL" id="LT629791">
    <property type="protein sequence ID" value="SDU85090.1"/>
    <property type="molecule type" value="Genomic_DNA"/>
</dbReference>
<dbReference type="InterPro" id="IPR036237">
    <property type="entry name" value="Xyl_isomerase-like_sf"/>
</dbReference>
<gene>
    <name evidence="2" type="ORF">SAMN04488563_6730</name>
</gene>
<dbReference type="SUPFAM" id="SSF51658">
    <property type="entry name" value="Xylose isomerase-like"/>
    <property type="match status" value="1"/>
</dbReference>
<feature type="domain" description="Xylose isomerase-like TIM barrel" evidence="1">
    <location>
        <begin position="78"/>
        <end position="233"/>
    </location>
</feature>
<organism evidence="2 3">
    <name type="scientific">Jiangella alkaliphila</name>
    <dbReference type="NCBI Taxonomy" id="419479"/>
    <lineage>
        <taxon>Bacteria</taxon>
        <taxon>Bacillati</taxon>
        <taxon>Actinomycetota</taxon>
        <taxon>Actinomycetes</taxon>
        <taxon>Jiangellales</taxon>
        <taxon>Jiangellaceae</taxon>
        <taxon>Jiangella</taxon>
    </lineage>
</organism>
<dbReference type="Proteomes" id="UP000182977">
    <property type="component" value="Chromosome I"/>
</dbReference>